<gene>
    <name evidence="2" type="ORF">DARMORV10_C04P22890.1</name>
</gene>
<feature type="region of interest" description="Disordered" evidence="1">
    <location>
        <begin position="99"/>
        <end position="120"/>
    </location>
</feature>
<dbReference type="EMBL" id="HG994368">
    <property type="protein sequence ID" value="CAF1831660.1"/>
    <property type="molecule type" value="Genomic_DNA"/>
</dbReference>
<accession>A0A816JU86</accession>
<reference evidence="2" key="1">
    <citation type="submission" date="2021-01" db="EMBL/GenBank/DDBJ databases">
        <authorList>
            <consortium name="Genoscope - CEA"/>
            <person name="William W."/>
        </authorList>
    </citation>
    <scope>NUCLEOTIDE SEQUENCE</scope>
</reference>
<evidence type="ECO:0000313" key="2">
    <source>
        <dbReference type="EMBL" id="CAF1831660.1"/>
    </source>
</evidence>
<organism evidence="2">
    <name type="scientific">Brassica napus</name>
    <name type="common">Rape</name>
    <dbReference type="NCBI Taxonomy" id="3708"/>
    <lineage>
        <taxon>Eukaryota</taxon>
        <taxon>Viridiplantae</taxon>
        <taxon>Streptophyta</taxon>
        <taxon>Embryophyta</taxon>
        <taxon>Tracheophyta</taxon>
        <taxon>Spermatophyta</taxon>
        <taxon>Magnoliopsida</taxon>
        <taxon>eudicotyledons</taxon>
        <taxon>Gunneridae</taxon>
        <taxon>Pentapetalae</taxon>
        <taxon>rosids</taxon>
        <taxon>malvids</taxon>
        <taxon>Brassicales</taxon>
        <taxon>Brassicaceae</taxon>
        <taxon>Brassiceae</taxon>
        <taxon>Brassica</taxon>
    </lineage>
</organism>
<evidence type="ECO:0000256" key="1">
    <source>
        <dbReference type="SAM" id="MobiDB-lite"/>
    </source>
</evidence>
<protein>
    <submittedName>
        <fullName evidence="2">(rape) hypothetical protein</fullName>
    </submittedName>
</protein>
<sequence length="120" mass="13962">MPRVSNVVSGLAPNELLKACNLHRQFSATRTKGEREEDTNRSIHPASKTLLSRKSRASTQLPHPEWKDSNDLHKVNQATLPKVNQGTYIRHWDVSLEQMRHHHDQKNRNTIYRPRKPRKG</sequence>
<proteinExistence type="predicted"/>
<feature type="compositionally biased region" description="Basic and acidic residues" evidence="1">
    <location>
        <begin position="31"/>
        <end position="41"/>
    </location>
</feature>
<dbReference type="Proteomes" id="UP001295469">
    <property type="component" value="Chromosome C04"/>
</dbReference>
<name>A0A816JU86_BRANA</name>
<feature type="region of interest" description="Disordered" evidence="1">
    <location>
        <begin position="28"/>
        <end position="70"/>
    </location>
</feature>
<dbReference type="AlphaFoldDB" id="A0A816JU86"/>